<accession>A0AAD8K0P7</accession>
<protein>
    <submittedName>
        <fullName evidence="2">Uncharacterized protein</fullName>
    </submittedName>
</protein>
<gene>
    <name evidence="2" type="ORF">QVD17_35354</name>
</gene>
<dbReference type="EMBL" id="JAUHHV010000009">
    <property type="protein sequence ID" value="KAK1413578.1"/>
    <property type="molecule type" value="Genomic_DNA"/>
</dbReference>
<evidence type="ECO:0000256" key="1">
    <source>
        <dbReference type="SAM" id="MobiDB-lite"/>
    </source>
</evidence>
<keyword evidence="3" id="KW-1185">Reference proteome</keyword>
<evidence type="ECO:0000313" key="2">
    <source>
        <dbReference type="EMBL" id="KAK1413578.1"/>
    </source>
</evidence>
<proteinExistence type="predicted"/>
<dbReference type="AlphaFoldDB" id="A0AAD8K0P7"/>
<reference evidence="2" key="1">
    <citation type="journal article" date="2023" name="bioRxiv">
        <title>Improved chromosome-level genome assembly for marigold (Tagetes erecta).</title>
        <authorList>
            <person name="Jiang F."/>
            <person name="Yuan L."/>
            <person name="Wang S."/>
            <person name="Wang H."/>
            <person name="Xu D."/>
            <person name="Wang A."/>
            <person name="Fan W."/>
        </authorList>
    </citation>
    <scope>NUCLEOTIDE SEQUENCE</scope>
    <source>
        <strain evidence="2">WSJ</strain>
        <tissue evidence="2">Leaf</tissue>
    </source>
</reference>
<dbReference type="Proteomes" id="UP001229421">
    <property type="component" value="Unassembled WGS sequence"/>
</dbReference>
<feature type="region of interest" description="Disordered" evidence="1">
    <location>
        <begin position="1"/>
        <end position="23"/>
    </location>
</feature>
<name>A0AAD8K0P7_TARER</name>
<comment type="caution">
    <text evidence="2">The sequence shown here is derived from an EMBL/GenBank/DDBJ whole genome shotgun (WGS) entry which is preliminary data.</text>
</comment>
<organism evidence="2 3">
    <name type="scientific">Tagetes erecta</name>
    <name type="common">African marigold</name>
    <dbReference type="NCBI Taxonomy" id="13708"/>
    <lineage>
        <taxon>Eukaryota</taxon>
        <taxon>Viridiplantae</taxon>
        <taxon>Streptophyta</taxon>
        <taxon>Embryophyta</taxon>
        <taxon>Tracheophyta</taxon>
        <taxon>Spermatophyta</taxon>
        <taxon>Magnoliopsida</taxon>
        <taxon>eudicotyledons</taxon>
        <taxon>Gunneridae</taxon>
        <taxon>Pentapetalae</taxon>
        <taxon>asterids</taxon>
        <taxon>campanulids</taxon>
        <taxon>Asterales</taxon>
        <taxon>Asteraceae</taxon>
        <taxon>Asteroideae</taxon>
        <taxon>Heliantheae alliance</taxon>
        <taxon>Tageteae</taxon>
        <taxon>Tagetes</taxon>
    </lineage>
</organism>
<sequence length="81" mass="9162">MSSNNLHPRANTKRQKVLTGSSSKDKRLLGSLKILDLSICEQLQYVGGFSELPALERQTSQITYINSNTDVLSIWYIQHIL</sequence>
<evidence type="ECO:0000313" key="3">
    <source>
        <dbReference type="Proteomes" id="UP001229421"/>
    </source>
</evidence>